<evidence type="ECO:0000256" key="3">
    <source>
        <dbReference type="ARBA" id="ARBA00022692"/>
    </source>
</evidence>
<dbReference type="Proteomes" id="UP000015105">
    <property type="component" value="Chromosome 5D"/>
</dbReference>
<evidence type="ECO:0000256" key="1">
    <source>
        <dbReference type="ARBA" id="ARBA00004141"/>
    </source>
</evidence>
<evidence type="ECO:0000256" key="2">
    <source>
        <dbReference type="ARBA" id="ARBA00010199"/>
    </source>
</evidence>
<proteinExistence type="inferred from homology"/>
<name>A0A453LKS5_AEGTS</name>
<feature type="transmembrane region" description="Helical" evidence="6">
    <location>
        <begin position="225"/>
        <end position="247"/>
    </location>
</feature>
<comment type="subcellular location">
    <subcellularLocation>
        <location evidence="1">Membrane</location>
        <topology evidence="1">Multi-pass membrane protein</topology>
    </subcellularLocation>
</comment>
<dbReference type="GO" id="GO:0016020">
    <property type="term" value="C:membrane"/>
    <property type="evidence" value="ECO:0007669"/>
    <property type="project" value="UniProtKB-SubCell"/>
</dbReference>
<dbReference type="EnsemblPlants" id="AET5Gv20820000.9">
    <property type="protein sequence ID" value="AET5Gv20820000.9"/>
    <property type="gene ID" value="AET5Gv20820000"/>
</dbReference>
<feature type="transmembrane region" description="Helical" evidence="6">
    <location>
        <begin position="48"/>
        <end position="73"/>
    </location>
</feature>
<reference evidence="7" key="5">
    <citation type="journal article" date="2021" name="G3 (Bethesda)">
        <title>Aegilops tauschii genome assembly Aet v5.0 features greater sequence contiguity and improved annotation.</title>
        <authorList>
            <person name="Wang L."/>
            <person name="Zhu T."/>
            <person name="Rodriguez J.C."/>
            <person name="Deal K.R."/>
            <person name="Dubcovsky J."/>
            <person name="McGuire P.E."/>
            <person name="Lux T."/>
            <person name="Spannagl M."/>
            <person name="Mayer K.F.X."/>
            <person name="Baldrich P."/>
            <person name="Meyers B.C."/>
            <person name="Huo N."/>
            <person name="Gu Y.Q."/>
            <person name="Zhou H."/>
            <person name="Devos K.M."/>
            <person name="Bennetzen J.L."/>
            <person name="Unver T."/>
            <person name="Budak H."/>
            <person name="Gulick P.J."/>
            <person name="Galiba G."/>
            <person name="Kalapos B."/>
            <person name="Nelson D.R."/>
            <person name="Li P."/>
            <person name="You F.M."/>
            <person name="Luo M.C."/>
            <person name="Dvorak J."/>
        </authorList>
    </citation>
    <scope>NUCLEOTIDE SEQUENCE [LARGE SCALE GENOMIC DNA]</scope>
    <source>
        <strain evidence="7">cv. AL8/78</strain>
    </source>
</reference>
<reference evidence="7" key="3">
    <citation type="journal article" date="2017" name="Nature">
        <title>Genome sequence of the progenitor of the wheat D genome Aegilops tauschii.</title>
        <authorList>
            <person name="Luo M.C."/>
            <person name="Gu Y.Q."/>
            <person name="Puiu D."/>
            <person name="Wang H."/>
            <person name="Twardziok S.O."/>
            <person name="Deal K.R."/>
            <person name="Huo N."/>
            <person name="Zhu T."/>
            <person name="Wang L."/>
            <person name="Wang Y."/>
            <person name="McGuire P.E."/>
            <person name="Liu S."/>
            <person name="Long H."/>
            <person name="Ramasamy R.K."/>
            <person name="Rodriguez J.C."/>
            <person name="Van S.L."/>
            <person name="Yuan L."/>
            <person name="Wang Z."/>
            <person name="Xia Z."/>
            <person name="Xiao L."/>
            <person name="Anderson O.D."/>
            <person name="Ouyang S."/>
            <person name="Liang Y."/>
            <person name="Zimin A.V."/>
            <person name="Pertea G."/>
            <person name="Qi P."/>
            <person name="Bennetzen J.L."/>
            <person name="Dai X."/>
            <person name="Dawson M.W."/>
            <person name="Muller H.G."/>
            <person name="Kugler K."/>
            <person name="Rivarola-Duarte L."/>
            <person name="Spannagl M."/>
            <person name="Mayer K.F.X."/>
            <person name="Lu F.H."/>
            <person name="Bevan M.W."/>
            <person name="Leroy P."/>
            <person name="Li P."/>
            <person name="You F.M."/>
            <person name="Sun Q."/>
            <person name="Liu Z."/>
            <person name="Lyons E."/>
            <person name="Wicker T."/>
            <person name="Salzberg S.L."/>
            <person name="Devos K.M."/>
            <person name="Dvorak J."/>
        </authorList>
    </citation>
    <scope>NUCLEOTIDE SEQUENCE [LARGE SCALE GENOMIC DNA]</scope>
    <source>
        <strain evidence="7">cv. AL8/78</strain>
    </source>
</reference>
<dbReference type="Pfam" id="PF01554">
    <property type="entry name" value="MatE"/>
    <property type="match status" value="2"/>
</dbReference>
<feature type="transmembrane region" description="Helical" evidence="6">
    <location>
        <begin position="268"/>
        <end position="293"/>
    </location>
</feature>
<sequence length="476" mass="51681">MEGDGDAATAPLLDFVDDQSAASEELLRREPVPFDVLSRLALWEAGNLWRISWASILITLFSFTLSLITQMFVGHLGELELAGASITNIGIQGLAYGIMLGMSTAVQTVCGQAYGARRYRAMGVVCQRALVLQFVTAVAIAFFYWYSGPFLRLIGQAEDVAVAGQLYAHGLVPQLLAFALFCPMQRFLQAQNIVNPVAYMVLAVLVFHIFISWLAVFVLSFGLLGAALTLSFSWWVLVALTWAYIIWSPTCKETWTGLSMLAFRGLWGYAKLAFASAVMLALEVWYVQGFVLLTGFLPNSEIALDSLSICINYWNWDFQIMLGLSYAASIRVGNELGAGHPKVARLSVMVVVMASIAFSILATILVMALSIFLNGIQPILSGVAVGSGWQVIVAYVNVGAYYIIGLPIGCVLGFKTSLGAAGIWWGLIIGVAVQTVALIVITARTNWDSEVEKAIQRLRRTAADEGGVLVVDDDDV</sequence>
<reference evidence="7" key="4">
    <citation type="submission" date="2019-03" db="UniProtKB">
        <authorList>
            <consortium name="EnsemblPlants"/>
        </authorList>
    </citation>
    <scope>IDENTIFICATION</scope>
</reference>
<dbReference type="CDD" id="cd13132">
    <property type="entry name" value="MATE_eukaryotic"/>
    <property type="match status" value="1"/>
</dbReference>
<protein>
    <recommendedName>
        <fullName evidence="6">Protein DETOXIFICATION</fullName>
    </recommendedName>
    <alternativeName>
        <fullName evidence="6">Multidrug and toxic compound extrusion protein</fullName>
    </alternativeName>
</protein>
<dbReference type="InterPro" id="IPR002528">
    <property type="entry name" value="MATE_fam"/>
</dbReference>
<dbReference type="GO" id="GO:0042910">
    <property type="term" value="F:xenobiotic transmembrane transporter activity"/>
    <property type="evidence" value="ECO:0007669"/>
    <property type="project" value="InterPro"/>
</dbReference>
<feature type="transmembrane region" description="Helical" evidence="6">
    <location>
        <begin position="421"/>
        <end position="443"/>
    </location>
</feature>
<dbReference type="GO" id="GO:1990961">
    <property type="term" value="P:xenobiotic detoxification by transmembrane export across the plasma membrane"/>
    <property type="evidence" value="ECO:0007669"/>
    <property type="project" value="InterPro"/>
</dbReference>
<keyword evidence="5 6" id="KW-0472">Membrane</keyword>
<evidence type="ECO:0000313" key="8">
    <source>
        <dbReference type="Proteomes" id="UP000015105"/>
    </source>
</evidence>
<feature type="transmembrane region" description="Helical" evidence="6">
    <location>
        <begin position="128"/>
        <end position="146"/>
    </location>
</feature>
<dbReference type="InterPro" id="IPR045069">
    <property type="entry name" value="MATE_euk"/>
</dbReference>
<evidence type="ECO:0000256" key="6">
    <source>
        <dbReference type="RuleBase" id="RU004914"/>
    </source>
</evidence>
<keyword evidence="8" id="KW-1185">Reference proteome</keyword>
<feature type="transmembrane region" description="Helical" evidence="6">
    <location>
        <begin position="93"/>
        <end position="116"/>
    </location>
</feature>
<keyword evidence="4 6" id="KW-1133">Transmembrane helix</keyword>
<feature type="transmembrane region" description="Helical" evidence="6">
    <location>
        <begin position="313"/>
        <end position="334"/>
    </location>
</feature>
<feature type="transmembrane region" description="Helical" evidence="6">
    <location>
        <begin position="166"/>
        <end position="184"/>
    </location>
</feature>
<keyword evidence="3 6" id="KW-0812">Transmembrane</keyword>
<comment type="similarity">
    <text evidence="2 6">Belongs to the multi antimicrobial extrusion (MATE) (TC 2.A.66.1) family.</text>
</comment>
<reference evidence="8" key="1">
    <citation type="journal article" date="2014" name="Science">
        <title>Ancient hybridizations among the ancestral genomes of bread wheat.</title>
        <authorList>
            <consortium name="International Wheat Genome Sequencing Consortium,"/>
            <person name="Marcussen T."/>
            <person name="Sandve S.R."/>
            <person name="Heier L."/>
            <person name="Spannagl M."/>
            <person name="Pfeifer M."/>
            <person name="Jakobsen K.S."/>
            <person name="Wulff B.B."/>
            <person name="Steuernagel B."/>
            <person name="Mayer K.F."/>
            <person name="Olsen O.A."/>
        </authorList>
    </citation>
    <scope>NUCLEOTIDE SEQUENCE [LARGE SCALE GENOMIC DNA]</scope>
    <source>
        <strain evidence="8">cv. AL8/78</strain>
    </source>
</reference>
<dbReference type="GO" id="GO:0015297">
    <property type="term" value="F:antiporter activity"/>
    <property type="evidence" value="ECO:0007669"/>
    <property type="project" value="InterPro"/>
</dbReference>
<dbReference type="Gramene" id="AET5Gv20820000.9">
    <property type="protein sequence ID" value="AET5Gv20820000.9"/>
    <property type="gene ID" value="AET5Gv20820000"/>
</dbReference>
<feature type="transmembrane region" description="Helical" evidence="6">
    <location>
        <begin position="346"/>
        <end position="372"/>
    </location>
</feature>
<dbReference type="NCBIfam" id="TIGR00797">
    <property type="entry name" value="matE"/>
    <property type="match status" value="1"/>
</dbReference>
<dbReference type="PANTHER" id="PTHR11206">
    <property type="entry name" value="MULTIDRUG RESISTANCE PROTEIN"/>
    <property type="match status" value="1"/>
</dbReference>
<dbReference type="AlphaFoldDB" id="A0A453LKS5"/>
<evidence type="ECO:0000313" key="7">
    <source>
        <dbReference type="EnsemblPlants" id="AET5Gv20820000.9"/>
    </source>
</evidence>
<accession>A0A453LKS5</accession>
<feature type="transmembrane region" description="Helical" evidence="6">
    <location>
        <begin position="392"/>
        <end position="414"/>
    </location>
</feature>
<evidence type="ECO:0000256" key="5">
    <source>
        <dbReference type="ARBA" id="ARBA00023136"/>
    </source>
</evidence>
<organism evidence="7 8">
    <name type="scientific">Aegilops tauschii subsp. strangulata</name>
    <name type="common">Goatgrass</name>
    <dbReference type="NCBI Taxonomy" id="200361"/>
    <lineage>
        <taxon>Eukaryota</taxon>
        <taxon>Viridiplantae</taxon>
        <taxon>Streptophyta</taxon>
        <taxon>Embryophyta</taxon>
        <taxon>Tracheophyta</taxon>
        <taxon>Spermatophyta</taxon>
        <taxon>Magnoliopsida</taxon>
        <taxon>Liliopsida</taxon>
        <taxon>Poales</taxon>
        <taxon>Poaceae</taxon>
        <taxon>BOP clade</taxon>
        <taxon>Pooideae</taxon>
        <taxon>Triticodae</taxon>
        <taxon>Triticeae</taxon>
        <taxon>Triticinae</taxon>
        <taxon>Aegilops</taxon>
    </lineage>
</organism>
<evidence type="ECO:0000256" key="4">
    <source>
        <dbReference type="ARBA" id="ARBA00022989"/>
    </source>
</evidence>
<reference evidence="8" key="2">
    <citation type="journal article" date="2017" name="Nat. Plants">
        <title>The Aegilops tauschii genome reveals multiple impacts of transposons.</title>
        <authorList>
            <person name="Zhao G."/>
            <person name="Zou C."/>
            <person name="Li K."/>
            <person name="Wang K."/>
            <person name="Li T."/>
            <person name="Gao L."/>
            <person name="Zhang X."/>
            <person name="Wang H."/>
            <person name="Yang Z."/>
            <person name="Liu X."/>
            <person name="Jiang W."/>
            <person name="Mao L."/>
            <person name="Kong X."/>
            <person name="Jiao Y."/>
            <person name="Jia J."/>
        </authorList>
    </citation>
    <scope>NUCLEOTIDE SEQUENCE [LARGE SCALE GENOMIC DNA]</scope>
    <source>
        <strain evidence="8">cv. AL8/78</strain>
    </source>
</reference>
<feature type="transmembrane region" description="Helical" evidence="6">
    <location>
        <begin position="196"/>
        <end position="219"/>
    </location>
</feature>